<dbReference type="EMBL" id="JAOF01000001">
    <property type="protein sequence ID" value="EUA48605.1"/>
    <property type="molecule type" value="Genomic_DNA"/>
</dbReference>
<comment type="caution">
    <text evidence="1">The sequence shown here is derived from an EMBL/GenBank/DDBJ whole genome shotgun (WGS) entry which is preliminary data.</text>
</comment>
<dbReference type="Proteomes" id="UP000020103">
    <property type="component" value="Unassembled WGS sequence"/>
</dbReference>
<sequence>MLDIDALTLAFRALLRSYPVLATQIVSAGHEYVLHHVPHPPALQVGTCTALPPQASPSSTPTRCVPST</sequence>
<evidence type="ECO:0000313" key="1">
    <source>
        <dbReference type="EMBL" id="EUA48605.1"/>
    </source>
</evidence>
<dbReference type="Gene3D" id="3.30.559.10">
    <property type="entry name" value="Chloramphenicol acetyltransferase-like domain"/>
    <property type="match status" value="1"/>
</dbReference>
<proteinExistence type="predicted"/>
<accession>A0A829Q7J2</accession>
<gene>
    <name evidence="1" type="ORF">I543_5212</name>
</gene>
<protein>
    <submittedName>
        <fullName evidence="1">Uncharacterized protein</fullName>
    </submittedName>
</protein>
<name>A0A829Q7J2_9MYCO</name>
<reference evidence="1 2" key="1">
    <citation type="submission" date="2013-12" db="EMBL/GenBank/DDBJ databases">
        <authorList>
            <person name="Madinger N."/>
            <person name="Lenaerts A."/>
            <person name="Ordway D."/>
            <person name="DeGroote M.A."/>
            <person name="Parker T."/>
            <person name="Sizemore C."/>
            <person name="Tallon L.J."/>
            <person name="Sadzewicz L.K."/>
            <person name="Sengamalay N."/>
            <person name="Fraser C.M."/>
            <person name="Hine E."/>
            <person name="Shefchek K.A."/>
            <person name="Das S.P."/>
            <person name="Tettelin H."/>
        </authorList>
    </citation>
    <scope>NUCLEOTIDE SEQUENCE [LARGE SCALE GENOMIC DNA]</scope>
    <source>
        <strain evidence="1 2">21</strain>
    </source>
</reference>
<dbReference type="SUPFAM" id="SSF52777">
    <property type="entry name" value="CoA-dependent acyltransferases"/>
    <property type="match status" value="1"/>
</dbReference>
<dbReference type="AlphaFoldDB" id="A0A829Q7J2"/>
<evidence type="ECO:0000313" key="2">
    <source>
        <dbReference type="Proteomes" id="UP000020103"/>
    </source>
</evidence>
<organism evidence="1 2">
    <name type="scientific">Mycobacteroides abscessus 21</name>
    <dbReference type="NCBI Taxonomy" id="1299324"/>
    <lineage>
        <taxon>Bacteria</taxon>
        <taxon>Bacillati</taxon>
        <taxon>Actinomycetota</taxon>
        <taxon>Actinomycetes</taxon>
        <taxon>Mycobacteriales</taxon>
        <taxon>Mycobacteriaceae</taxon>
        <taxon>Mycobacteroides</taxon>
        <taxon>Mycobacteroides abscessus</taxon>
    </lineage>
</organism>
<dbReference type="InterPro" id="IPR023213">
    <property type="entry name" value="CAT-like_dom_sf"/>
</dbReference>